<dbReference type="InterPro" id="IPR036188">
    <property type="entry name" value="FAD/NAD-bd_sf"/>
</dbReference>
<keyword evidence="1" id="KW-0285">Flavoprotein</keyword>
<dbReference type="SUPFAM" id="SSF51905">
    <property type="entry name" value="FAD/NAD(P)-binding domain"/>
    <property type="match status" value="1"/>
</dbReference>
<protein>
    <submittedName>
        <fullName evidence="6">FAD-dependent oxidoreductase</fullName>
    </submittedName>
</protein>
<keyword evidence="5" id="KW-0520">NAD</keyword>
<keyword evidence="3" id="KW-0274">FAD</keyword>
<evidence type="ECO:0000256" key="2">
    <source>
        <dbReference type="ARBA" id="ARBA00022729"/>
    </source>
</evidence>
<gene>
    <name evidence="6" type="ORF">QSG27_27625</name>
</gene>
<dbReference type="EMBL" id="JAUJFI010000257">
    <property type="protein sequence ID" value="MDQ2106490.1"/>
    <property type="molecule type" value="Genomic_DNA"/>
</dbReference>
<feature type="non-terminal residue" evidence="6">
    <location>
        <position position="152"/>
    </location>
</feature>
<keyword evidence="2" id="KW-0732">Signal</keyword>
<dbReference type="Proteomes" id="UP001227317">
    <property type="component" value="Unassembled WGS sequence"/>
</dbReference>
<dbReference type="PANTHER" id="PTHR46091:SF3">
    <property type="entry name" value="AMINE OXIDASE DOMAIN-CONTAINING PROTEIN"/>
    <property type="match status" value="1"/>
</dbReference>
<accession>A0ABU0WQH4</accession>
<organism evidence="6 7">
    <name type="scientific">Azospirillum isscasi</name>
    <dbReference type="NCBI Taxonomy" id="3053926"/>
    <lineage>
        <taxon>Bacteria</taxon>
        <taxon>Pseudomonadati</taxon>
        <taxon>Pseudomonadota</taxon>
        <taxon>Alphaproteobacteria</taxon>
        <taxon>Rhodospirillales</taxon>
        <taxon>Azospirillaceae</taxon>
        <taxon>Azospirillum</taxon>
    </lineage>
</organism>
<evidence type="ECO:0000256" key="3">
    <source>
        <dbReference type="ARBA" id="ARBA00022827"/>
    </source>
</evidence>
<comment type="caution">
    <text evidence="6">The sequence shown here is derived from an EMBL/GenBank/DDBJ whole genome shotgun (WGS) entry which is preliminary data.</text>
</comment>
<proteinExistence type="predicted"/>
<evidence type="ECO:0000256" key="1">
    <source>
        <dbReference type="ARBA" id="ARBA00022630"/>
    </source>
</evidence>
<evidence type="ECO:0000313" key="6">
    <source>
        <dbReference type="EMBL" id="MDQ2106490.1"/>
    </source>
</evidence>
<keyword evidence="4" id="KW-0521">NADP</keyword>
<dbReference type="PRINTS" id="PR00419">
    <property type="entry name" value="ADXRDTASE"/>
</dbReference>
<evidence type="ECO:0000313" key="7">
    <source>
        <dbReference type="Proteomes" id="UP001227317"/>
    </source>
</evidence>
<name>A0ABU0WQH4_9PROT</name>
<keyword evidence="7" id="KW-1185">Reference proteome</keyword>
<dbReference type="Gene3D" id="3.50.50.60">
    <property type="entry name" value="FAD/NAD(P)-binding domain"/>
    <property type="match status" value="1"/>
</dbReference>
<dbReference type="InterPro" id="IPR052206">
    <property type="entry name" value="Retinol_saturase"/>
</dbReference>
<dbReference type="RefSeq" id="WP_306711890.1">
    <property type="nucleotide sequence ID" value="NZ_JAUJFI010000257.1"/>
</dbReference>
<sequence>MPLPSLVTALKAAACRCLPERVIAPVLAKRLAEREPYRWPAPAVTGKTPDRDGEVAIVGAGIGGLTAAALLAEAGVRVTVLEAHDRPGGYCSSWERQVRLHDGSFGRFTFDAGVHDVSGAHPDGPVGHLLRTVGAAERVRWQPVNRGIVRGG</sequence>
<evidence type="ECO:0000256" key="5">
    <source>
        <dbReference type="ARBA" id="ARBA00023027"/>
    </source>
</evidence>
<evidence type="ECO:0000256" key="4">
    <source>
        <dbReference type="ARBA" id="ARBA00022857"/>
    </source>
</evidence>
<reference evidence="6 7" key="1">
    <citation type="submission" date="2023-06" db="EMBL/GenBank/DDBJ databases">
        <title>Azospirillum isscasensis sp.nov, a bacterium isolated from rhizosphere soil of rice.</title>
        <authorList>
            <person name="Wang H."/>
        </authorList>
    </citation>
    <scope>NUCLEOTIDE SEQUENCE [LARGE SCALE GENOMIC DNA]</scope>
    <source>
        <strain evidence="6 7">C340-1</strain>
    </source>
</reference>
<dbReference type="Pfam" id="PF13450">
    <property type="entry name" value="NAD_binding_8"/>
    <property type="match status" value="1"/>
</dbReference>
<dbReference type="PANTHER" id="PTHR46091">
    <property type="entry name" value="BLR7054 PROTEIN"/>
    <property type="match status" value="1"/>
</dbReference>